<evidence type="ECO:0000259" key="1">
    <source>
        <dbReference type="Pfam" id="PF15495"/>
    </source>
</evidence>
<evidence type="ECO:0000313" key="2">
    <source>
        <dbReference type="EMBL" id="RGN38456.1"/>
    </source>
</evidence>
<dbReference type="InterPro" id="IPR029140">
    <property type="entry name" value="Mfa1_C"/>
</dbReference>
<reference evidence="2 3" key="1">
    <citation type="submission" date="2018-08" db="EMBL/GenBank/DDBJ databases">
        <title>A genome reference for cultivated species of the human gut microbiota.</title>
        <authorList>
            <person name="Zou Y."/>
            <person name="Xue W."/>
            <person name="Luo G."/>
        </authorList>
    </citation>
    <scope>NUCLEOTIDE SEQUENCE [LARGE SCALE GENOMIC DNA]</scope>
    <source>
        <strain evidence="2 3">OM05-15BH</strain>
    </source>
</reference>
<comment type="caution">
    <text evidence="2">The sequence shown here is derived from an EMBL/GenBank/DDBJ whole genome shotgun (WGS) entry which is preliminary data.</text>
</comment>
<accession>A0A3E5BLF2</accession>
<dbReference type="Gene3D" id="2.60.40.3690">
    <property type="match status" value="2"/>
</dbReference>
<name>A0A3E5BLF2_9BACE</name>
<dbReference type="AlphaFoldDB" id="A0A3E5BLF2"/>
<dbReference type="Pfam" id="PF15495">
    <property type="entry name" value="Fimbrillin_C"/>
    <property type="match status" value="1"/>
</dbReference>
<dbReference type="NCBIfam" id="NF038041">
    <property type="entry name" value="fim_Mfa1_fam"/>
    <property type="match status" value="1"/>
</dbReference>
<dbReference type="Gene3D" id="2.60.40.2580">
    <property type="match status" value="1"/>
</dbReference>
<feature type="domain" description="Minor fimbrium subunit Mfa1 C-terminal" evidence="1">
    <location>
        <begin position="482"/>
        <end position="570"/>
    </location>
</feature>
<protein>
    <recommendedName>
        <fullName evidence="1">Minor fimbrium subunit Mfa1 C-terminal domain-containing protein</fullName>
    </recommendedName>
</protein>
<dbReference type="Proteomes" id="UP000260983">
    <property type="component" value="Unassembled WGS sequence"/>
</dbReference>
<sequence>MFVCAALGACSNDESEIIPNDTPSAFAGDKAYINVSLADAGSLTRATEGDFEYGTNEQSVKNAYFYFYDANGVFVTQGDVWTGGNASTTTPAGNIEFASNNVVVLKGLDKKSYPKYMVTVLNKPVNFVYGQTLDEMQMVLADNNAEGIYYPATTNSITTNYFTMSTTSYTDTNRAKSFVTEVKEENFSLEPITDVSAITNVTTVYVERLATKVTLNVSDNLSNNANGPYPIKVTVAGEDNSSGSGNIASEELYVELLGWKLNATAKKSYMVKNIDETWNNTVTGALGFVWNRPTDFRSHWGKSFNYGLSGYPENTAEVPANSEYLNYVDLKDGLTALKTPAYCAENTNTSAIVTGNFPSTVTSILLKARICDASGNALDLIRYSGVLFKQDSFLEYVLSVLKAKGQLGVWYKDGTDGGGNTKYTQIGTAYVKLENVGDGKVKVVFTNENNTPLFTGNGSDSTPQIITDLNEYLAAASVDAIAYNGGLMYYNIPIEHLNNGDVAVDGTIPEAKYGVVRNHHYVVTIDKLENIGKGIFDEDEKIVPGDDSDDDTYYVGAKINILSWKIVSQNVNL</sequence>
<gene>
    <name evidence="2" type="ORF">DXB65_05295</name>
</gene>
<dbReference type="EMBL" id="QSUL01000003">
    <property type="protein sequence ID" value="RGN38456.1"/>
    <property type="molecule type" value="Genomic_DNA"/>
</dbReference>
<evidence type="ECO:0000313" key="3">
    <source>
        <dbReference type="Proteomes" id="UP000260983"/>
    </source>
</evidence>
<organism evidence="2 3">
    <name type="scientific">Bacteroides oleiciplenus</name>
    <dbReference type="NCBI Taxonomy" id="626931"/>
    <lineage>
        <taxon>Bacteria</taxon>
        <taxon>Pseudomonadati</taxon>
        <taxon>Bacteroidota</taxon>
        <taxon>Bacteroidia</taxon>
        <taxon>Bacteroidales</taxon>
        <taxon>Bacteroidaceae</taxon>
        <taxon>Bacteroides</taxon>
    </lineage>
</organism>
<dbReference type="GO" id="GO:0009418">
    <property type="term" value="C:pilus shaft"/>
    <property type="evidence" value="ECO:0007669"/>
    <property type="project" value="InterPro"/>
</dbReference>
<dbReference type="InterPro" id="IPR047786">
    <property type="entry name" value="Mfa1_fim"/>
</dbReference>
<proteinExistence type="predicted"/>